<protein>
    <submittedName>
        <fullName evidence="1">Uncharacterized protein</fullName>
    </submittedName>
</protein>
<comment type="caution">
    <text evidence="1">The sequence shown here is derived from an EMBL/GenBank/DDBJ whole genome shotgun (WGS) entry which is preliminary data.</text>
</comment>
<sequence length="101" mass="11221">MKNLSHYQRNWWLGVMDMAAEGAGHGALKLERVHLAIADESFGIFESVPVTRPWARVVRSSHHGISRLCYRAVRVSAQGVGYAVSALSPDAFRALDQDQDQ</sequence>
<dbReference type="Proteomes" id="UP000035057">
    <property type="component" value="Unassembled WGS sequence"/>
</dbReference>
<name>A0A072MZT4_9GAMM</name>
<gene>
    <name evidence="1" type="ORF">D777_02886</name>
</gene>
<dbReference type="AlphaFoldDB" id="A0A072MZT4"/>
<accession>A0A072MZT4</accession>
<dbReference type="OrthoDB" id="6369342at2"/>
<proteinExistence type="predicted"/>
<dbReference type="PATRIC" id="fig|1137280.3.peg.2703"/>
<dbReference type="STRING" id="1137280.D777_02886"/>
<reference evidence="1 2" key="1">
    <citation type="submission" date="2012-12" db="EMBL/GenBank/DDBJ databases">
        <title>Genome assembly of Marinobacter sp. AK21.</title>
        <authorList>
            <person name="Khatri I."/>
            <person name="Kumar R."/>
            <person name="Vaidya B."/>
            <person name="Subramanian S."/>
            <person name="Pinnaka A."/>
        </authorList>
    </citation>
    <scope>NUCLEOTIDE SEQUENCE [LARGE SCALE GENOMIC DNA]</scope>
    <source>
        <strain evidence="1 2">AK21</strain>
    </source>
</reference>
<evidence type="ECO:0000313" key="1">
    <source>
        <dbReference type="EMBL" id="KEF30944.1"/>
    </source>
</evidence>
<keyword evidence="2" id="KW-1185">Reference proteome</keyword>
<organism evidence="1 2">
    <name type="scientific">Marinobacter nitratireducens</name>
    <dbReference type="NCBI Taxonomy" id="1137280"/>
    <lineage>
        <taxon>Bacteria</taxon>
        <taxon>Pseudomonadati</taxon>
        <taxon>Pseudomonadota</taxon>
        <taxon>Gammaproteobacteria</taxon>
        <taxon>Pseudomonadales</taxon>
        <taxon>Marinobacteraceae</taxon>
        <taxon>Marinobacter</taxon>
    </lineage>
</organism>
<evidence type="ECO:0000313" key="2">
    <source>
        <dbReference type="Proteomes" id="UP000035057"/>
    </source>
</evidence>
<dbReference type="EMBL" id="ANIE01000007">
    <property type="protein sequence ID" value="KEF30944.1"/>
    <property type="molecule type" value="Genomic_DNA"/>
</dbReference>
<dbReference type="RefSeq" id="WP_051669099.1">
    <property type="nucleotide sequence ID" value="NZ_ANIE01000007.1"/>
</dbReference>